<dbReference type="Pfam" id="PF01086">
    <property type="entry name" value="Clathrin_lg_ch"/>
    <property type="match status" value="1"/>
</dbReference>
<dbReference type="AlphaFoldDB" id="A0A6V7S3V0"/>
<dbReference type="EMBL" id="LR865386">
    <property type="protein sequence ID" value="CAD2090050.1"/>
    <property type="molecule type" value="Genomic_DNA"/>
</dbReference>
<comment type="subcellular location">
    <subcellularLocation>
        <location evidence="1 6">Cytoplasmic vesicle membrane</location>
        <topology evidence="1 6">Peripheral membrane protein</topology>
        <orientation evidence="1 6">Cytoplasmic side</orientation>
    </subcellularLocation>
    <subcellularLocation>
        <location evidence="6">Membrane</location>
        <location evidence="6">Coated pit</location>
        <topology evidence="6">Peripheral membrane protein</topology>
        <orientation evidence="6">Cytoplasmic side</orientation>
    </subcellularLocation>
    <text evidence="6">Cytoplasmic face of coated pits and vesicles.</text>
</comment>
<comment type="similarity">
    <text evidence="2 6">Belongs to the clathrin light chain family.</text>
</comment>
<evidence type="ECO:0000256" key="1">
    <source>
        <dbReference type="ARBA" id="ARBA00004180"/>
    </source>
</evidence>
<keyword evidence="4 6" id="KW-0168">Coated pit</keyword>
<protein>
    <recommendedName>
        <fullName evidence="6">Clathrin light chain</fullName>
    </recommendedName>
</protein>
<evidence type="ECO:0000256" key="4">
    <source>
        <dbReference type="ARBA" id="ARBA00023176"/>
    </source>
</evidence>
<dbReference type="GO" id="GO:0030130">
    <property type="term" value="C:clathrin coat of trans-Golgi network vesicle"/>
    <property type="evidence" value="ECO:0007669"/>
    <property type="project" value="InterPro"/>
</dbReference>
<name>A0A6V7S3V0_PLAVN</name>
<sequence length="240" mass="28808">MNELNEYDGLNFNEYENMDNNEFDKKNITGDKSFEFNEDLYIPTSLNDNVMENNINYDNINIDNINIDYSSNYNDLEIDKRENQDMMNNNRYNFNKPNDSVNKYAALGKESKMSIENSYEQFFENESEISDTEASATWEKERLKRIEERKEYEEKKKKEIKKKAAEDLKKWYEEMAVVIKENKQNSKKISEEKKKEKNIDNKIWLKVSQYLDLEKGEYFKENSRMKQVLLKLLKEEEAAS</sequence>
<dbReference type="GO" id="GO:0006886">
    <property type="term" value="P:intracellular protein transport"/>
    <property type="evidence" value="ECO:0007669"/>
    <property type="project" value="InterPro"/>
</dbReference>
<comment type="function">
    <text evidence="6">Clathrin is the major protein of the polyhedral coat of coated pits and vesicles.</text>
</comment>
<evidence type="ECO:0000313" key="7">
    <source>
        <dbReference type="EMBL" id="CAD2090050.1"/>
    </source>
</evidence>
<dbReference type="GO" id="GO:0030132">
    <property type="term" value="C:clathrin coat of coated pit"/>
    <property type="evidence" value="ECO:0007669"/>
    <property type="project" value="InterPro"/>
</dbReference>
<organism evidence="7 8">
    <name type="scientific">Plasmodium vinckei brucechwatti</name>
    <dbReference type="NCBI Taxonomy" id="119398"/>
    <lineage>
        <taxon>Eukaryota</taxon>
        <taxon>Sar</taxon>
        <taxon>Alveolata</taxon>
        <taxon>Apicomplexa</taxon>
        <taxon>Aconoidasida</taxon>
        <taxon>Haemosporida</taxon>
        <taxon>Plasmodiidae</taxon>
        <taxon>Plasmodium</taxon>
        <taxon>Plasmodium (Vinckeia)</taxon>
    </lineage>
</organism>
<evidence type="ECO:0000256" key="6">
    <source>
        <dbReference type="RuleBase" id="RU363137"/>
    </source>
</evidence>
<keyword evidence="5 6" id="KW-0968">Cytoplasmic vesicle</keyword>
<dbReference type="GO" id="GO:0005198">
    <property type="term" value="F:structural molecule activity"/>
    <property type="evidence" value="ECO:0007669"/>
    <property type="project" value="InterPro"/>
</dbReference>
<evidence type="ECO:0000256" key="3">
    <source>
        <dbReference type="ARBA" id="ARBA00023136"/>
    </source>
</evidence>
<gene>
    <name evidence="7" type="ORF">PVBDA_0801200</name>
</gene>
<dbReference type="GO" id="GO:0016192">
    <property type="term" value="P:vesicle-mediated transport"/>
    <property type="evidence" value="ECO:0007669"/>
    <property type="project" value="InterPro"/>
</dbReference>
<keyword evidence="3 6" id="KW-0472">Membrane</keyword>
<dbReference type="VEuPathDB" id="PlasmoDB:PVBDA_0801200"/>
<evidence type="ECO:0000256" key="2">
    <source>
        <dbReference type="ARBA" id="ARBA00005263"/>
    </source>
</evidence>
<dbReference type="InterPro" id="IPR000996">
    <property type="entry name" value="Clathrin_L-chain"/>
</dbReference>
<reference evidence="7 8" key="1">
    <citation type="submission" date="2020-08" db="EMBL/GenBank/DDBJ databases">
        <authorList>
            <person name="Ramaprasad A."/>
        </authorList>
    </citation>
    <scope>NUCLEOTIDE SEQUENCE [LARGE SCALE GENOMIC DNA]</scope>
</reference>
<evidence type="ECO:0000313" key="8">
    <source>
        <dbReference type="Proteomes" id="UP000515550"/>
    </source>
</evidence>
<evidence type="ECO:0000256" key="5">
    <source>
        <dbReference type="ARBA" id="ARBA00023329"/>
    </source>
</evidence>
<proteinExistence type="inferred from homology"/>
<dbReference type="Proteomes" id="UP000515550">
    <property type="component" value="Chromosome PVBDA_08"/>
</dbReference>
<accession>A0A6V7S3V0</accession>